<organism evidence="1 2">
    <name type="scientific">Tegillarca granosa</name>
    <name type="common">Malaysian cockle</name>
    <name type="synonym">Anadara granosa</name>
    <dbReference type="NCBI Taxonomy" id="220873"/>
    <lineage>
        <taxon>Eukaryota</taxon>
        <taxon>Metazoa</taxon>
        <taxon>Spiralia</taxon>
        <taxon>Lophotrochozoa</taxon>
        <taxon>Mollusca</taxon>
        <taxon>Bivalvia</taxon>
        <taxon>Autobranchia</taxon>
        <taxon>Pteriomorphia</taxon>
        <taxon>Arcoida</taxon>
        <taxon>Arcoidea</taxon>
        <taxon>Arcidae</taxon>
        <taxon>Tegillarca</taxon>
    </lineage>
</organism>
<evidence type="ECO:0000313" key="1">
    <source>
        <dbReference type="EMBL" id="KAJ8316276.1"/>
    </source>
</evidence>
<dbReference type="PANTHER" id="PTHR21446">
    <property type="entry name" value="DUF3504 DOMAIN-CONTAINING PROTEIN"/>
    <property type="match status" value="1"/>
</dbReference>
<sequence>MFAEVDNDYIDNLLKSKDSSSKKVFKAVVGDLKRKGFGAVNHFQPIAPNDLKKLYSPDNIALNIDTPYGLQKKVWFDIVFYLCRRGRENLREMTKLTFEVSRHSNGEKYVHQVVDESDKNHRGESIPDDTIGEARMYLWKGILCAPWPHSRHAFQN</sequence>
<protein>
    <submittedName>
        <fullName evidence="1">Uncharacterized protein</fullName>
    </submittedName>
</protein>
<comment type="caution">
    <text evidence="1">The sequence shown here is derived from an EMBL/GenBank/DDBJ whole genome shotgun (WGS) entry which is preliminary data.</text>
</comment>
<keyword evidence="2" id="KW-1185">Reference proteome</keyword>
<accession>A0ABQ9FHZ1</accession>
<gene>
    <name evidence="1" type="ORF">KUTeg_006290</name>
</gene>
<dbReference type="InterPro" id="IPR052787">
    <property type="entry name" value="MAVS"/>
</dbReference>
<reference evidence="1 2" key="1">
    <citation type="submission" date="2022-12" db="EMBL/GenBank/DDBJ databases">
        <title>Chromosome-level genome of Tegillarca granosa.</title>
        <authorList>
            <person name="Kim J."/>
        </authorList>
    </citation>
    <scope>NUCLEOTIDE SEQUENCE [LARGE SCALE GENOMIC DNA]</scope>
    <source>
        <strain evidence="1">Teg-2019</strain>
        <tissue evidence="1">Adductor muscle</tissue>
    </source>
</reference>
<dbReference type="PANTHER" id="PTHR21446:SF12">
    <property type="entry name" value="POTASSIUM CHANNEL TETRAMERIZATION DOMAIN CONTAINING 1"/>
    <property type="match status" value="1"/>
</dbReference>
<proteinExistence type="predicted"/>
<dbReference type="Proteomes" id="UP001217089">
    <property type="component" value="Unassembled WGS sequence"/>
</dbReference>
<dbReference type="EMBL" id="JARBDR010000328">
    <property type="protein sequence ID" value="KAJ8316276.1"/>
    <property type="molecule type" value="Genomic_DNA"/>
</dbReference>
<evidence type="ECO:0000313" key="2">
    <source>
        <dbReference type="Proteomes" id="UP001217089"/>
    </source>
</evidence>
<name>A0ABQ9FHZ1_TEGGR</name>